<dbReference type="InterPro" id="IPR000182">
    <property type="entry name" value="GNAT_dom"/>
</dbReference>
<comment type="caution">
    <text evidence="2">The sequence shown here is derived from an EMBL/GenBank/DDBJ whole genome shotgun (WGS) entry which is preliminary data.</text>
</comment>
<gene>
    <name evidence="2" type="ORF">Bccel_1414</name>
</gene>
<dbReference type="Pfam" id="PF00583">
    <property type="entry name" value="Acetyltransf_1"/>
    <property type="match status" value="1"/>
</dbReference>
<organism evidence="2 3">
    <name type="scientific">Pseudobacteroides cellulosolvens ATCC 35603 = DSM 2933</name>
    <dbReference type="NCBI Taxonomy" id="398512"/>
    <lineage>
        <taxon>Bacteria</taxon>
        <taxon>Bacillati</taxon>
        <taxon>Bacillota</taxon>
        <taxon>Clostridia</taxon>
        <taxon>Eubacteriales</taxon>
        <taxon>Oscillospiraceae</taxon>
        <taxon>Pseudobacteroides</taxon>
    </lineage>
</organism>
<dbReference type="eggNOG" id="COG0456">
    <property type="taxonomic scope" value="Bacteria"/>
</dbReference>
<dbReference type="Gene3D" id="3.40.630.30">
    <property type="match status" value="1"/>
</dbReference>
<evidence type="ECO:0000313" key="3">
    <source>
        <dbReference type="Proteomes" id="UP000036923"/>
    </source>
</evidence>
<evidence type="ECO:0000313" key="2">
    <source>
        <dbReference type="EMBL" id="KNY26152.1"/>
    </source>
</evidence>
<protein>
    <submittedName>
        <fullName evidence="2">GCN5-related N-acetyltransferase</fullName>
    </submittedName>
</protein>
<dbReference type="STRING" id="398512.Bccel_1414"/>
<dbReference type="EMBL" id="LGTC01000001">
    <property type="protein sequence ID" value="KNY26152.1"/>
    <property type="molecule type" value="Genomic_DNA"/>
</dbReference>
<dbReference type="OrthoDB" id="1821130at2"/>
<reference evidence="3" key="1">
    <citation type="submission" date="2015-07" db="EMBL/GenBank/DDBJ databases">
        <title>Near-Complete Genome Sequence of the Cellulolytic Bacterium Bacteroides (Pseudobacteroides) cellulosolvens ATCC 35603.</title>
        <authorList>
            <person name="Dassa B."/>
            <person name="Utturkar S.M."/>
            <person name="Klingeman D.M."/>
            <person name="Hurt R.A."/>
            <person name="Keller M."/>
            <person name="Xu J."/>
            <person name="Reddy Y.H.K."/>
            <person name="Borovok I."/>
            <person name="Grinberg I.R."/>
            <person name="Lamed R."/>
            <person name="Zhivin O."/>
            <person name="Bayer E.A."/>
            <person name="Brown S.D."/>
        </authorList>
    </citation>
    <scope>NUCLEOTIDE SEQUENCE [LARGE SCALE GENOMIC DNA]</scope>
    <source>
        <strain evidence="3">DSM 2933</strain>
    </source>
</reference>
<evidence type="ECO:0000259" key="1">
    <source>
        <dbReference type="PROSITE" id="PS51186"/>
    </source>
</evidence>
<dbReference type="InterPro" id="IPR017255">
    <property type="entry name" value="AcTrfase_GNAT_prd"/>
</dbReference>
<dbReference type="PROSITE" id="PS51186">
    <property type="entry name" value="GNAT"/>
    <property type="match status" value="1"/>
</dbReference>
<dbReference type="AlphaFoldDB" id="A0A0L6JL93"/>
<dbReference type="GO" id="GO:0016747">
    <property type="term" value="F:acyltransferase activity, transferring groups other than amino-acyl groups"/>
    <property type="evidence" value="ECO:0007669"/>
    <property type="project" value="InterPro"/>
</dbReference>
<accession>A0A0L6JL93</accession>
<dbReference type="RefSeq" id="WP_036943789.1">
    <property type="nucleotide sequence ID" value="NZ_JQKC01000023.1"/>
</dbReference>
<dbReference type="SUPFAM" id="SSF55729">
    <property type="entry name" value="Acyl-CoA N-acyltransferases (Nat)"/>
    <property type="match status" value="1"/>
</dbReference>
<sequence>MNLRDIKEGDAGQILELVKICGPYVAPYNVYAYWILENYYSSTCKVVEDLNRIIGYVSGMPSVDKGTLFIWQICVHNDYRGKGVATLLLDSLFKKAKEYMFEKIELSISESNYASQKLFKNYSEKNNLKIIEINRCVFGDITEIVYEISLT</sequence>
<proteinExistence type="predicted"/>
<dbReference type="Proteomes" id="UP000036923">
    <property type="component" value="Unassembled WGS sequence"/>
</dbReference>
<keyword evidence="3" id="KW-1185">Reference proteome</keyword>
<keyword evidence="2" id="KW-0808">Transferase</keyword>
<name>A0A0L6JL93_9FIRM</name>
<dbReference type="CDD" id="cd04301">
    <property type="entry name" value="NAT_SF"/>
    <property type="match status" value="1"/>
</dbReference>
<feature type="domain" description="N-acetyltransferase" evidence="1">
    <location>
        <begin position="1"/>
        <end position="151"/>
    </location>
</feature>
<dbReference type="PIRSF" id="PIRSF037663">
    <property type="entry name" value="Acetyltransf_GNAT_prd"/>
    <property type="match status" value="1"/>
</dbReference>
<dbReference type="InterPro" id="IPR016181">
    <property type="entry name" value="Acyl_CoA_acyltransferase"/>
</dbReference>